<dbReference type="Proteomes" id="UP001062846">
    <property type="component" value="Chromosome 10"/>
</dbReference>
<evidence type="ECO:0000313" key="2">
    <source>
        <dbReference type="Proteomes" id="UP001062846"/>
    </source>
</evidence>
<accession>A0ACC0M4Z3</accession>
<gene>
    <name evidence="1" type="ORF">RHMOL_Rhmol10G0171700</name>
</gene>
<keyword evidence="2" id="KW-1185">Reference proteome</keyword>
<evidence type="ECO:0000313" key="1">
    <source>
        <dbReference type="EMBL" id="KAI8535408.1"/>
    </source>
</evidence>
<sequence>MYGDAPLQGGVYTEGRRAAGERQRGGEGHVRRSLSGLMKGGPPEMPWKILVVDIQGNPAKIHLVLARSEPASVTIPVPNEWVNEAIRRMLAMENVIRRAASGMPLELHYPAPTPPPAQRVAAQRPQEERDPKRMRVTTLEAAGEEGKKEEEEEGEEEEEHTSDNSGSDDSIDDPSYKKDPKEKDDDDDSDD</sequence>
<comment type="caution">
    <text evidence="1">The sequence shown here is derived from an EMBL/GenBank/DDBJ whole genome shotgun (WGS) entry which is preliminary data.</text>
</comment>
<organism evidence="1 2">
    <name type="scientific">Rhododendron molle</name>
    <name type="common">Chinese azalea</name>
    <name type="synonym">Azalea mollis</name>
    <dbReference type="NCBI Taxonomy" id="49168"/>
    <lineage>
        <taxon>Eukaryota</taxon>
        <taxon>Viridiplantae</taxon>
        <taxon>Streptophyta</taxon>
        <taxon>Embryophyta</taxon>
        <taxon>Tracheophyta</taxon>
        <taxon>Spermatophyta</taxon>
        <taxon>Magnoliopsida</taxon>
        <taxon>eudicotyledons</taxon>
        <taxon>Gunneridae</taxon>
        <taxon>Pentapetalae</taxon>
        <taxon>asterids</taxon>
        <taxon>Ericales</taxon>
        <taxon>Ericaceae</taxon>
        <taxon>Ericoideae</taxon>
        <taxon>Rhodoreae</taxon>
        <taxon>Rhododendron</taxon>
    </lineage>
</organism>
<reference evidence="1" key="1">
    <citation type="submission" date="2022-02" db="EMBL/GenBank/DDBJ databases">
        <title>Plant Genome Project.</title>
        <authorList>
            <person name="Zhang R.-G."/>
        </authorList>
    </citation>
    <scope>NUCLEOTIDE SEQUENCE</scope>
    <source>
        <strain evidence="1">AT1</strain>
    </source>
</reference>
<name>A0ACC0M4Z3_RHOML</name>
<protein>
    <submittedName>
        <fullName evidence="1">Uncharacterized protein</fullName>
    </submittedName>
</protein>
<dbReference type="EMBL" id="CM046397">
    <property type="protein sequence ID" value="KAI8535408.1"/>
    <property type="molecule type" value="Genomic_DNA"/>
</dbReference>
<proteinExistence type="predicted"/>